<dbReference type="NCBIfam" id="TIGR00153">
    <property type="entry name" value="TIGR00153 family protein"/>
    <property type="match status" value="1"/>
</dbReference>
<dbReference type="AlphaFoldDB" id="A0A382PU32"/>
<reference evidence="2" key="1">
    <citation type="submission" date="2018-05" db="EMBL/GenBank/DDBJ databases">
        <authorList>
            <person name="Lanie J.A."/>
            <person name="Ng W.-L."/>
            <person name="Kazmierczak K.M."/>
            <person name="Andrzejewski T.M."/>
            <person name="Davidsen T.M."/>
            <person name="Wayne K.J."/>
            <person name="Tettelin H."/>
            <person name="Glass J.I."/>
            <person name="Rusch D."/>
            <person name="Podicherti R."/>
            <person name="Tsui H.-C.T."/>
            <person name="Winkler M.E."/>
        </authorList>
    </citation>
    <scope>NUCLEOTIDE SEQUENCE</scope>
</reference>
<comment type="similarity">
    <text evidence="1">Belongs to the UPF0111 family.</text>
</comment>
<gene>
    <name evidence="2" type="ORF">METZ01_LOCUS329201</name>
</gene>
<dbReference type="SUPFAM" id="SSF109755">
    <property type="entry name" value="PhoU-like"/>
    <property type="match status" value="1"/>
</dbReference>
<dbReference type="Pfam" id="PF01865">
    <property type="entry name" value="PhoU_div"/>
    <property type="match status" value="1"/>
</dbReference>
<dbReference type="PANTHER" id="PTHR36536:SF3">
    <property type="entry name" value="UPF0111 PROTEIN HI_1603"/>
    <property type="match status" value="1"/>
</dbReference>
<sequence>MRSILSMFAKSPFKPLADHMKMVKACVDQIGPLFSQIESQDQSKVLEIAKQVEKMEHKADIIKDGIRTQVPQGIFLPVEKRDFMHLLSAQDDIADAVEDLAVLVTIKELTVPENMKEPLNDLVRHVSRIANSACDMIFRLDDLLEASFGGPEAEKFEKNAHMLGQDEWEADKKQFHLAQKLYSLDDTLKATDLLLWNEVIKKLGAVADKSEQIGKILRMFLAR</sequence>
<proteinExistence type="inferred from homology"/>
<dbReference type="InterPro" id="IPR038078">
    <property type="entry name" value="PhoU-like_sf"/>
</dbReference>
<accession>A0A382PU32</accession>
<protein>
    <recommendedName>
        <fullName evidence="3">TIGR00153 family protein</fullName>
    </recommendedName>
</protein>
<dbReference type="EMBL" id="UINC01109487">
    <property type="protein sequence ID" value="SVC76347.1"/>
    <property type="molecule type" value="Genomic_DNA"/>
</dbReference>
<dbReference type="InterPro" id="IPR002727">
    <property type="entry name" value="DUF47"/>
</dbReference>
<dbReference type="InterPro" id="IPR018445">
    <property type="entry name" value="Put_Phosphate_transp_reg"/>
</dbReference>
<evidence type="ECO:0000256" key="1">
    <source>
        <dbReference type="ARBA" id="ARBA00008591"/>
    </source>
</evidence>
<dbReference type="Gene3D" id="1.20.58.220">
    <property type="entry name" value="Phosphate transport system protein phou homolog 2, domain 2"/>
    <property type="match status" value="1"/>
</dbReference>
<dbReference type="PANTHER" id="PTHR36536">
    <property type="entry name" value="UPF0111 PROTEIN HI_1603"/>
    <property type="match status" value="1"/>
</dbReference>
<name>A0A382PU32_9ZZZZ</name>
<evidence type="ECO:0008006" key="3">
    <source>
        <dbReference type="Google" id="ProtNLM"/>
    </source>
</evidence>
<evidence type="ECO:0000313" key="2">
    <source>
        <dbReference type="EMBL" id="SVC76347.1"/>
    </source>
</evidence>
<organism evidence="2">
    <name type="scientific">marine metagenome</name>
    <dbReference type="NCBI Taxonomy" id="408172"/>
    <lineage>
        <taxon>unclassified sequences</taxon>
        <taxon>metagenomes</taxon>
        <taxon>ecological metagenomes</taxon>
    </lineage>
</organism>